<evidence type="ECO:0000256" key="2">
    <source>
        <dbReference type="SAM" id="SignalP"/>
    </source>
</evidence>
<feature type="signal peptide" evidence="2">
    <location>
        <begin position="1"/>
        <end position="21"/>
    </location>
</feature>
<gene>
    <name evidence="4" type="ORF">F5I99_09055</name>
</gene>
<protein>
    <submittedName>
        <fullName evidence="4">PepSY domain-containing protein</fullName>
    </submittedName>
</protein>
<feature type="domain" description="PepSY" evidence="3">
    <location>
        <begin position="8"/>
        <end position="83"/>
    </location>
</feature>
<feature type="region of interest" description="Disordered" evidence="1">
    <location>
        <begin position="80"/>
        <end position="129"/>
    </location>
</feature>
<organism evidence="4 5">
    <name type="scientific">Nitrincola iocasae</name>
    <dbReference type="NCBI Taxonomy" id="2614693"/>
    <lineage>
        <taxon>Bacteria</taxon>
        <taxon>Pseudomonadati</taxon>
        <taxon>Pseudomonadota</taxon>
        <taxon>Gammaproteobacteria</taxon>
        <taxon>Oceanospirillales</taxon>
        <taxon>Oceanospirillaceae</taxon>
        <taxon>Nitrincola</taxon>
    </lineage>
</organism>
<dbReference type="AlphaFoldDB" id="A0A5J6LE33"/>
<evidence type="ECO:0000256" key="1">
    <source>
        <dbReference type="SAM" id="MobiDB-lite"/>
    </source>
</evidence>
<keyword evidence="2" id="KW-0732">Signal</keyword>
<accession>A0A5J6LE33</accession>
<evidence type="ECO:0000259" key="3">
    <source>
        <dbReference type="Pfam" id="PF13670"/>
    </source>
</evidence>
<dbReference type="EMBL" id="CP044222">
    <property type="protein sequence ID" value="QEW06638.1"/>
    <property type="molecule type" value="Genomic_DNA"/>
</dbReference>
<dbReference type="InterPro" id="IPR025711">
    <property type="entry name" value="PepSY"/>
</dbReference>
<proteinExistence type="predicted"/>
<name>A0A5J6LE33_9GAMM</name>
<evidence type="ECO:0000313" key="5">
    <source>
        <dbReference type="Proteomes" id="UP000325606"/>
    </source>
</evidence>
<reference evidence="4 5" key="1">
    <citation type="submission" date="2019-09" db="EMBL/GenBank/DDBJ databases">
        <title>Nitrincola iocasae sp. nov., a bacterium isolated from the sediment collected at a cold seep field in South China Sea.</title>
        <authorList>
            <person name="Zhang H."/>
            <person name="Wang H."/>
            <person name="Li C."/>
        </authorList>
    </citation>
    <scope>NUCLEOTIDE SEQUENCE [LARGE SCALE GENOMIC DNA]</scope>
    <source>
        <strain evidence="4 5">KXZD1103</strain>
    </source>
</reference>
<feature type="chain" id="PRO_5023830785" evidence="2">
    <location>
        <begin position="22"/>
        <end position="129"/>
    </location>
</feature>
<evidence type="ECO:0000313" key="4">
    <source>
        <dbReference type="EMBL" id="QEW06638.1"/>
    </source>
</evidence>
<dbReference type="KEGG" id="nik:F5I99_09055"/>
<dbReference type="RefSeq" id="WP_151055234.1">
    <property type="nucleotide sequence ID" value="NZ_CP044222.1"/>
</dbReference>
<dbReference type="Proteomes" id="UP000325606">
    <property type="component" value="Chromosome"/>
</dbReference>
<dbReference type="Pfam" id="PF13670">
    <property type="entry name" value="PepSY_2"/>
    <property type="match status" value="1"/>
</dbReference>
<feature type="compositionally biased region" description="Acidic residues" evidence="1">
    <location>
        <begin position="86"/>
        <end position="100"/>
    </location>
</feature>
<keyword evidence="5" id="KW-1185">Reference proteome</keyword>
<sequence>MNTKPIVLGLSILLLSGASLADDDCDDPISHWQPQETLRQQLEADGWTVFRIKVDDGCYEVKANDANGNRVEASFAPASFDLMELEREDDDDDDDHDDDEYRSNNQTPAANPVMPSNGIVKGRPSVTVE</sequence>